<dbReference type="EMBL" id="CP000698">
    <property type="protein sequence ID" value="ABQ27934.1"/>
    <property type="molecule type" value="Genomic_DNA"/>
</dbReference>
<dbReference type="KEGG" id="gur:Gura_3783"/>
<dbReference type="OrthoDB" id="453393at2"/>
<dbReference type="HOGENOM" id="CLU_732910_0_0_7"/>
<evidence type="ECO:0008006" key="3">
    <source>
        <dbReference type="Google" id="ProtNLM"/>
    </source>
</evidence>
<dbReference type="STRING" id="351605.Gura_3783"/>
<sequence length="391" mass="43856">MTKIIALIDGVWTGHHPTYVKLLTETILELGYNVVVFCPNPVEVGDWITENCGEMAGRFCPYEYTEPICQPFLPGVVKTTRQWKAAALAIKKAAANTGILPDLVFFTYLDGYFAKHLKPWIVDAVFPYVWSGLYFAPERLRVPTPVRDAPLFSSGCKSVALLDEGVKETLERELAKPVISFPDFADLSAPDMNYPVVGQIKERARGRKIVGLFGCIDKRKGTLMLVEVAKKLVDEGLFFVFAGVFYKYTFTRKELDHIENFIASCPSNCFFHLGFIPDEPSFNALVCASDIVFAAYQKFYHSSNLLTKAASFKKAIIVSDGFCMAERVRKFRLGKVIKQDDVDACIRAIRQLATGMADDESIGPDYEGYMRNHSKERLKDSCSLLLKLSLV</sequence>
<evidence type="ECO:0000313" key="1">
    <source>
        <dbReference type="EMBL" id="ABQ27934.1"/>
    </source>
</evidence>
<gene>
    <name evidence="1" type="ordered locus">Gura_3783</name>
</gene>
<dbReference type="SUPFAM" id="SSF53756">
    <property type="entry name" value="UDP-Glycosyltransferase/glycogen phosphorylase"/>
    <property type="match status" value="1"/>
</dbReference>
<keyword evidence="2" id="KW-1185">Reference proteome</keyword>
<dbReference type="Proteomes" id="UP000006695">
    <property type="component" value="Chromosome"/>
</dbReference>
<proteinExistence type="predicted"/>
<reference evidence="1 2" key="1">
    <citation type="submission" date="2007-05" db="EMBL/GenBank/DDBJ databases">
        <title>Complete sequence of Geobacter uraniireducens Rf4.</title>
        <authorList>
            <consortium name="US DOE Joint Genome Institute"/>
            <person name="Copeland A."/>
            <person name="Lucas S."/>
            <person name="Lapidus A."/>
            <person name="Barry K."/>
            <person name="Detter J.C."/>
            <person name="Glavina del Rio T."/>
            <person name="Hammon N."/>
            <person name="Israni S."/>
            <person name="Dalin E."/>
            <person name="Tice H."/>
            <person name="Pitluck S."/>
            <person name="Chertkov O."/>
            <person name="Brettin T."/>
            <person name="Bruce D."/>
            <person name="Han C."/>
            <person name="Schmutz J."/>
            <person name="Larimer F."/>
            <person name="Land M."/>
            <person name="Hauser L."/>
            <person name="Kyrpides N."/>
            <person name="Mikhailova N."/>
            <person name="Shelobolina E."/>
            <person name="Aklujkar M."/>
            <person name="Lovley D."/>
            <person name="Richardson P."/>
        </authorList>
    </citation>
    <scope>NUCLEOTIDE SEQUENCE [LARGE SCALE GENOMIC DNA]</scope>
    <source>
        <strain evidence="1 2">Rf4</strain>
    </source>
</reference>
<name>A5G816_GEOUR</name>
<dbReference type="Gene3D" id="3.40.50.2000">
    <property type="entry name" value="Glycogen Phosphorylase B"/>
    <property type="match status" value="1"/>
</dbReference>
<accession>A5G816</accession>
<dbReference type="AlphaFoldDB" id="A5G816"/>
<organism evidence="1 2">
    <name type="scientific">Geotalea uraniireducens (strain Rf4)</name>
    <name type="common">Geobacter uraniireducens</name>
    <dbReference type="NCBI Taxonomy" id="351605"/>
    <lineage>
        <taxon>Bacteria</taxon>
        <taxon>Pseudomonadati</taxon>
        <taxon>Thermodesulfobacteriota</taxon>
        <taxon>Desulfuromonadia</taxon>
        <taxon>Geobacterales</taxon>
        <taxon>Geobacteraceae</taxon>
        <taxon>Geotalea</taxon>
    </lineage>
</organism>
<dbReference type="RefSeq" id="WP_011940583.1">
    <property type="nucleotide sequence ID" value="NC_009483.1"/>
</dbReference>
<evidence type="ECO:0000313" key="2">
    <source>
        <dbReference type="Proteomes" id="UP000006695"/>
    </source>
</evidence>
<protein>
    <recommendedName>
        <fullName evidence="3">Glycosyltransferase</fullName>
    </recommendedName>
</protein>